<organism evidence="6 7">
    <name type="scientific">Exophiala spinifera</name>
    <dbReference type="NCBI Taxonomy" id="91928"/>
    <lineage>
        <taxon>Eukaryota</taxon>
        <taxon>Fungi</taxon>
        <taxon>Dikarya</taxon>
        <taxon>Ascomycota</taxon>
        <taxon>Pezizomycotina</taxon>
        <taxon>Eurotiomycetes</taxon>
        <taxon>Chaetothyriomycetidae</taxon>
        <taxon>Chaetothyriales</taxon>
        <taxon>Herpotrichiellaceae</taxon>
        <taxon>Exophiala</taxon>
    </lineage>
</organism>
<dbReference type="CDD" id="cd06185">
    <property type="entry name" value="PDR_like"/>
    <property type="match status" value="1"/>
</dbReference>
<keyword evidence="1" id="KW-0408">Iron</keyword>
<evidence type="ECO:0000259" key="4">
    <source>
        <dbReference type="PROSITE" id="PS51340"/>
    </source>
</evidence>
<feature type="domain" description="MOSC" evidence="4">
    <location>
        <begin position="52"/>
        <end position="190"/>
    </location>
</feature>
<accession>A0A0D2B2B4</accession>
<dbReference type="InterPro" id="IPR012675">
    <property type="entry name" value="Beta-grasp_dom_sf"/>
</dbReference>
<dbReference type="OrthoDB" id="5390at2759"/>
<dbReference type="GeneID" id="27335029"/>
<gene>
    <name evidence="6" type="ORF">PV08_07946</name>
</gene>
<dbReference type="SUPFAM" id="SSF52343">
    <property type="entry name" value="Ferredoxin reductase-like, C-terminal NADP-linked domain"/>
    <property type="match status" value="1"/>
</dbReference>
<evidence type="ECO:0000256" key="1">
    <source>
        <dbReference type="ARBA" id="ARBA00022714"/>
    </source>
</evidence>
<dbReference type="InterPro" id="IPR052353">
    <property type="entry name" value="Benzoxazolinone_Detox_Enz"/>
</dbReference>
<evidence type="ECO:0000259" key="5">
    <source>
        <dbReference type="PROSITE" id="PS51384"/>
    </source>
</evidence>
<keyword evidence="2" id="KW-0411">Iron-sulfur</keyword>
<dbReference type="PANTHER" id="PTHR30212:SF2">
    <property type="entry name" value="PROTEIN YIIM"/>
    <property type="match status" value="1"/>
</dbReference>
<evidence type="ECO:0000313" key="6">
    <source>
        <dbReference type="EMBL" id="KIW12760.1"/>
    </source>
</evidence>
<reference evidence="6 7" key="1">
    <citation type="submission" date="2015-01" db="EMBL/GenBank/DDBJ databases">
        <title>The Genome Sequence of Exophiala spinifera CBS89968.</title>
        <authorList>
            <consortium name="The Broad Institute Genomics Platform"/>
            <person name="Cuomo C."/>
            <person name="de Hoog S."/>
            <person name="Gorbushina A."/>
            <person name="Stielow B."/>
            <person name="Teixiera M."/>
            <person name="Abouelleil A."/>
            <person name="Chapman S.B."/>
            <person name="Priest M."/>
            <person name="Young S.K."/>
            <person name="Wortman J."/>
            <person name="Nusbaum C."/>
            <person name="Birren B."/>
        </authorList>
    </citation>
    <scope>NUCLEOTIDE SEQUENCE [LARGE SCALE GENOMIC DNA]</scope>
    <source>
        <strain evidence="6 7">CBS 89968</strain>
    </source>
</reference>
<dbReference type="STRING" id="91928.A0A0D2B2B4"/>
<dbReference type="RefSeq" id="XP_016232976.1">
    <property type="nucleotide sequence ID" value="XM_016382273.1"/>
</dbReference>
<dbReference type="Pfam" id="PF03473">
    <property type="entry name" value="MOSC"/>
    <property type="match status" value="1"/>
</dbReference>
<feature type="domain" description="2Fe-2S ferredoxin-type" evidence="3">
    <location>
        <begin position="476"/>
        <end position="563"/>
    </location>
</feature>
<dbReference type="GO" id="GO:0016491">
    <property type="term" value="F:oxidoreductase activity"/>
    <property type="evidence" value="ECO:0007669"/>
    <property type="project" value="InterPro"/>
</dbReference>
<dbReference type="CDD" id="cd00207">
    <property type="entry name" value="fer2"/>
    <property type="match status" value="1"/>
</dbReference>
<feature type="domain" description="FAD-binding FR-type" evidence="5">
    <location>
        <begin position="238"/>
        <end position="344"/>
    </location>
</feature>
<dbReference type="Gene3D" id="3.10.20.30">
    <property type="match status" value="1"/>
</dbReference>
<dbReference type="Gene3D" id="2.40.30.10">
    <property type="entry name" value="Translation factors"/>
    <property type="match status" value="1"/>
</dbReference>
<dbReference type="InterPro" id="IPR039261">
    <property type="entry name" value="FNR_nucleotide-bd"/>
</dbReference>
<dbReference type="PROSITE" id="PS51085">
    <property type="entry name" value="2FE2S_FER_2"/>
    <property type="match status" value="1"/>
</dbReference>
<dbReference type="SUPFAM" id="SSF54292">
    <property type="entry name" value="2Fe-2S ferredoxin-like"/>
    <property type="match status" value="1"/>
</dbReference>
<dbReference type="InterPro" id="IPR011037">
    <property type="entry name" value="Pyrv_Knase-like_insert_dom_sf"/>
</dbReference>
<dbReference type="InterPro" id="IPR001041">
    <property type="entry name" value="2Fe-2S_ferredoxin-type"/>
</dbReference>
<dbReference type="GO" id="GO:0030170">
    <property type="term" value="F:pyridoxal phosphate binding"/>
    <property type="evidence" value="ECO:0007669"/>
    <property type="project" value="InterPro"/>
</dbReference>
<dbReference type="Proteomes" id="UP000053328">
    <property type="component" value="Unassembled WGS sequence"/>
</dbReference>
<dbReference type="PROSITE" id="PS00197">
    <property type="entry name" value="2FE2S_FER_1"/>
    <property type="match status" value="1"/>
</dbReference>
<keyword evidence="1" id="KW-0479">Metal-binding</keyword>
<dbReference type="SUPFAM" id="SSF63380">
    <property type="entry name" value="Riboflavin synthase domain-like"/>
    <property type="match status" value="1"/>
</dbReference>
<dbReference type="Gene3D" id="3.40.50.80">
    <property type="entry name" value="Nucleotide-binding domain of ferredoxin-NADP reductase (FNR) module"/>
    <property type="match status" value="1"/>
</dbReference>
<protein>
    <recommendedName>
        <fullName evidence="8">MOSC domain-containing protein</fullName>
    </recommendedName>
</protein>
<dbReference type="Pfam" id="PF00111">
    <property type="entry name" value="Fer2"/>
    <property type="match status" value="1"/>
</dbReference>
<dbReference type="InterPro" id="IPR036010">
    <property type="entry name" value="2Fe-2S_ferredoxin-like_sf"/>
</dbReference>
<keyword evidence="1" id="KW-0001">2Fe-2S</keyword>
<evidence type="ECO:0000256" key="2">
    <source>
        <dbReference type="ARBA" id="ARBA00023014"/>
    </source>
</evidence>
<dbReference type="InterPro" id="IPR005302">
    <property type="entry name" value="MoCF_Sase_C"/>
</dbReference>
<sequence length="563" mass="62332">MAMHPPINIPRERITVLEHAPWPPETTLLQARTGKVKKAGLGGHITTAIYKKAHTEPIFCGPTGLEGDEHSAAFHGGTERAVHQYDSGNYKEWRSEKGIAQPDLYEVGSFGENLVTTGMREDNVCIGDVYKLGSGVLLEVSEPRHPCYKLNHRFQWPRMLKRTIQSGRSGWNMRVLQPGMVCKGDKISLLERPYPEWSILNVQRVIRGKTVPLRLLSECTQLPMTQLWLDIANEKLIHSPKPYKLVDARMVASRVRKLTFELSENLVLRTPEFNAYAFAMITFGPKGNPISRTYSIVEGNLYKFTLGVSLHQNSTGGSTYLHDSLKIGDEITMSPGDNLGAQEKEKKCDESLQRVVIVGGIGVTAFLPSIQDWENKGLPYHVHYAARMPEEAAFLNRLRKDKTSLYFSGEGNRLNISSIIPKLSQDGTPNVRIFSCGPSRMMKECARITSELGYPEHMVHYEDFGSAEGGDFGDPFDVEVDDPDESRHGVLTVPANRTLLDALTQAGFDVASSCLSGACGACKVILCKGNVQHKSTALLPSQKGVALQACVDRGIGNIKIEIE</sequence>
<dbReference type="InterPro" id="IPR017927">
    <property type="entry name" value="FAD-bd_FR_type"/>
</dbReference>
<dbReference type="PROSITE" id="PS51340">
    <property type="entry name" value="MOSC"/>
    <property type="match status" value="1"/>
</dbReference>
<dbReference type="EMBL" id="KN847497">
    <property type="protein sequence ID" value="KIW12760.1"/>
    <property type="molecule type" value="Genomic_DNA"/>
</dbReference>
<dbReference type="PROSITE" id="PS51384">
    <property type="entry name" value="FAD_FR"/>
    <property type="match status" value="1"/>
</dbReference>
<dbReference type="Gene3D" id="2.40.33.20">
    <property type="entry name" value="PK beta-barrel domain-like"/>
    <property type="match status" value="1"/>
</dbReference>
<dbReference type="SUPFAM" id="SSF50800">
    <property type="entry name" value="PK beta-barrel domain-like"/>
    <property type="match status" value="1"/>
</dbReference>
<dbReference type="InterPro" id="IPR006058">
    <property type="entry name" value="2Fe2S_fd_BS"/>
</dbReference>
<dbReference type="GO" id="GO:0051537">
    <property type="term" value="F:2 iron, 2 sulfur cluster binding"/>
    <property type="evidence" value="ECO:0007669"/>
    <property type="project" value="UniProtKB-KW"/>
</dbReference>
<dbReference type="VEuPathDB" id="FungiDB:PV08_07946"/>
<dbReference type="InterPro" id="IPR017938">
    <property type="entry name" value="Riboflavin_synthase-like_b-brl"/>
</dbReference>
<evidence type="ECO:0000259" key="3">
    <source>
        <dbReference type="PROSITE" id="PS51085"/>
    </source>
</evidence>
<name>A0A0D2B2B4_9EURO</name>
<dbReference type="HOGENOM" id="CLU_003827_17_2_1"/>
<dbReference type="AlphaFoldDB" id="A0A0D2B2B4"/>
<keyword evidence="7" id="KW-1185">Reference proteome</keyword>
<proteinExistence type="predicted"/>
<dbReference type="PANTHER" id="PTHR30212">
    <property type="entry name" value="PROTEIN YIIM"/>
    <property type="match status" value="1"/>
</dbReference>
<evidence type="ECO:0000313" key="7">
    <source>
        <dbReference type="Proteomes" id="UP000053328"/>
    </source>
</evidence>
<evidence type="ECO:0008006" key="8">
    <source>
        <dbReference type="Google" id="ProtNLM"/>
    </source>
</evidence>
<dbReference type="GO" id="GO:0030151">
    <property type="term" value="F:molybdenum ion binding"/>
    <property type="evidence" value="ECO:0007669"/>
    <property type="project" value="InterPro"/>
</dbReference>